<feature type="signal peptide" evidence="2">
    <location>
        <begin position="1"/>
        <end position="28"/>
    </location>
</feature>
<name>A0A7X5VEP5_9ACTN</name>
<keyword evidence="4" id="KW-0255">Endonuclease</keyword>
<comment type="caution">
    <text evidence="4">The sequence shown here is derived from an EMBL/GenBank/DDBJ whole genome shotgun (WGS) entry which is preliminary data.</text>
</comment>
<dbReference type="Gene3D" id="3.60.10.10">
    <property type="entry name" value="Endonuclease/exonuclease/phosphatase"/>
    <property type="match status" value="1"/>
</dbReference>
<feature type="domain" description="Endonuclease/exonuclease/phosphatase" evidence="3">
    <location>
        <begin position="57"/>
        <end position="301"/>
    </location>
</feature>
<reference evidence="4 5" key="1">
    <citation type="submission" date="2020-03" db="EMBL/GenBank/DDBJ databases">
        <title>Sequencing the genomes of 1000 actinobacteria strains.</title>
        <authorList>
            <person name="Klenk H.-P."/>
        </authorList>
    </citation>
    <scope>NUCLEOTIDE SEQUENCE [LARGE SCALE GENOMIC DNA]</scope>
    <source>
        <strain evidence="4 5">DSM 45490</strain>
    </source>
</reference>
<dbReference type="InterPro" id="IPR050410">
    <property type="entry name" value="CCR4/nocturin_mRNA_transcr"/>
</dbReference>
<dbReference type="RefSeq" id="WP_167211993.1">
    <property type="nucleotide sequence ID" value="NZ_JAASRO010000001.1"/>
</dbReference>
<sequence length="311" mass="34081">MFTKRRRLAALVAAVAAGLTLASGVSQASSTGSTGSTAPTGSGASAAAATDVPLHVMSYNLRYAGNTPPNAWADRRPVMREQLRESRPQLIGTQEGLYSQLQDIASDLGPAYDSIGLGREGGSKGEFMMIFFDQRRLQPLEYDHYWLSDTPDVIGSKTWAGCCPRMVTWVRFKDMATSKEFYAVNTHLEAFDATTRSKSADLILQRMAAFDPALPVIMTADFNEAAKPGVTVYDKLVTSGKFQDTWVTAERRSALYATFHGYKPLTPNGDRIDWILTTPGLRVSKASINTFSKDGQFPSDHLPVESWIHLV</sequence>
<dbReference type="GO" id="GO:0000175">
    <property type="term" value="F:3'-5'-RNA exonuclease activity"/>
    <property type="evidence" value="ECO:0007669"/>
    <property type="project" value="TreeGrafter"/>
</dbReference>
<evidence type="ECO:0000256" key="2">
    <source>
        <dbReference type="SAM" id="SignalP"/>
    </source>
</evidence>
<keyword evidence="4" id="KW-0378">Hydrolase</keyword>
<dbReference type="PANTHER" id="PTHR12121">
    <property type="entry name" value="CARBON CATABOLITE REPRESSOR PROTEIN 4"/>
    <property type="match status" value="1"/>
</dbReference>
<keyword evidence="4" id="KW-0269">Exonuclease</keyword>
<gene>
    <name evidence="4" type="ORF">BJY22_005460</name>
</gene>
<keyword evidence="5" id="KW-1185">Reference proteome</keyword>
<dbReference type="Proteomes" id="UP000555407">
    <property type="component" value="Unassembled WGS sequence"/>
</dbReference>
<feature type="chain" id="PRO_5030694208" evidence="2">
    <location>
        <begin position="29"/>
        <end position="311"/>
    </location>
</feature>
<accession>A0A7X5VEP5</accession>
<evidence type="ECO:0000259" key="3">
    <source>
        <dbReference type="Pfam" id="PF03372"/>
    </source>
</evidence>
<keyword evidence="2" id="KW-0732">Signal</keyword>
<dbReference type="AlphaFoldDB" id="A0A7X5VEP5"/>
<proteinExistence type="predicted"/>
<protein>
    <submittedName>
        <fullName evidence="4">Endonuclease/exonuclease/phosphatase family metal-dependent hydrolase</fullName>
    </submittedName>
</protein>
<dbReference type="GO" id="GO:0004519">
    <property type="term" value="F:endonuclease activity"/>
    <property type="evidence" value="ECO:0007669"/>
    <property type="project" value="UniProtKB-KW"/>
</dbReference>
<evidence type="ECO:0000313" key="4">
    <source>
        <dbReference type="EMBL" id="NIK59743.1"/>
    </source>
</evidence>
<feature type="region of interest" description="Disordered" evidence="1">
    <location>
        <begin position="26"/>
        <end position="45"/>
    </location>
</feature>
<keyword evidence="4" id="KW-0540">Nuclease</keyword>
<dbReference type="EMBL" id="JAASRO010000001">
    <property type="protein sequence ID" value="NIK59743.1"/>
    <property type="molecule type" value="Genomic_DNA"/>
</dbReference>
<evidence type="ECO:0000313" key="5">
    <source>
        <dbReference type="Proteomes" id="UP000555407"/>
    </source>
</evidence>
<dbReference type="InterPro" id="IPR005135">
    <property type="entry name" value="Endo/exonuclease/phosphatase"/>
</dbReference>
<dbReference type="PANTHER" id="PTHR12121:SF36">
    <property type="entry name" value="ENDONUCLEASE_EXONUCLEASE_PHOSPHATASE DOMAIN-CONTAINING PROTEIN"/>
    <property type="match status" value="1"/>
</dbReference>
<dbReference type="Pfam" id="PF03372">
    <property type="entry name" value="Exo_endo_phos"/>
    <property type="match status" value="1"/>
</dbReference>
<dbReference type="InterPro" id="IPR036691">
    <property type="entry name" value="Endo/exonu/phosph_ase_sf"/>
</dbReference>
<evidence type="ECO:0000256" key="1">
    <source>
        <dbReference type="SAM" id="MobiDB-lite"/>
    </source>
</evidence>
<dbReference type="CDD" id="cd09083">
    <property type="entry name" value="EEP-1"/>
    <property type="match status" value="1"/>
</dbReference>
<organism evidence="4 5">
    <name type="scientific">Kribbella shirazensis</name>
    <dbReference type="NCBI Taxonomy" id="1105143"/>
    <lineage>
        <taxon>Bacteria</taxon>
        <taxon>Bacillati</taxon>
        <taxon>Actinomycetota</taxon>
        <taxon>Actinomycetes</taxon>
        <taxon>Propionibacteriales</taxon>
        <taxon>Kribbellaceae</taxon>
        <taxon>Kribbella</taxon>
    </lineage>
</organism>
<dbReference type="SUPFAM" id="SSF56219">
    <property type="entry name" value="DNase I-like"/>
    <property type="match status" value="1"/>
</dbReference>